<dbReference type="Proteomes" id="UP000218824">
    <property type="component" value="Chromosome"/>
</dbReference>
<accession>A0AAU9AJY1</accession>
<gene>
    <name evidence="2" type="ORF">LEN_3444</name>
</gene>
<dbReference type="KEGG" id="lem:LEN_3444"/>
<feature type="region of interest" description="Disordered" evidence="1">
    <location>
        <begin position="1"/>
        <end position="108"/>
    </location>
</feature>
<dbReference type="AlphaFoldDB" id="A0AAU9AJY1"/>
<proteinExistence type="predicted"/>
<sequence>MAPSGFCALSGFRGGKATPERSDFGEMSRPALPRGAGIHLPAQSGRSGRGEKRAGPRWEPSADTSPWMPLPSPAKIAEGQHPIAGMPPGRRLRASSNAGHDRTGRQIQ</sequence>
<evidence type="ECO:0000256" key="1">
    <source>
        <dbReference type="SAM" id="MobiDB-lite"/>
    </source>
</evidence>
<feature type="compositionally biased region" description="Basic and acidic residues" evidence="1">
    <location>
        <begin position="99"/>
        <end position="108"/>
    </location>
</feature>
<organism evidence="2 3">
    <name type="scientific">Lysobacter enzymogenes</name>
    <dbReference type="NCBI Taxonomy" id="69"/>
    <lineage>
        <taxon>Bacteria</taxon>
        <taxon>Pseudomonadati</taxon>
        <taxon>Pseudomonadota</taxon>
        <taxon>Gammaproteobacteria</taxon>
        <taxon>Lysobacterales</taxon>
        <taxon>Lysobacteraceae</taxon>
        <taxon>Lysobacter</taxon>
    </lineage>
</organism>
<evidence type="ECO:0000313" key="3">
    <source>
        <dbReference type="Proteomes" id="UP000218824"/>
    </source>
</evidence>
<reference evidence="2 3" key="1">
    <citation type="journal article" date="2017" name="DNA Res.">
        <title>Complete genome sequence and expression profile of the commercial lytic enzyme producer Lysobacter enzymogenes M497-1.</title>
        <authorList>
            <person name="Takami H."/>
            <person name="Toyoda A."/>
            <person name="Uchiyama I."/>
            <person name="Itoh T."/>
            <person name="Takaki Y."/>
            <person name="Arai W."/>
            <person name="Nishi S."/>
            <person name="Kawai M."/>
            <person name="Shinya K."/>
            <person name="Ikeda H."/>
        </authorList>
    </citation>
    <scope>NUCLEOTIDE SEQUENCE [LARGE SCALE GENOMIC DNA]</scope>
    <source>
        <strain evidence="2 3">M497-1</strain>
    </source>
</reference>
<dbReference type="EMBL" id="AP014940">
    <property type="protein sequence ID" value="BAV98931.1"/>
    <property type="molecule type" value="Genomic_DNA"/>
</dbReference>
<name>A0AAU9AJY1_LYSEN</name>
<evidence type="ECO:0000313" key="2">
    <source>
        <dbReference type="EMBL" id="BAV98931.1"/>
    </source>
</evidence>
<protein>
    <submittedName>
        <fullName evidence="2">Uncharacterized protein</fullName>
    </submittedName>
</protein>